<dbReference type="Proteomes" id="UP001152798">
    <property type="component" value="Chromosome 2"/>
</dbReference>
<evidence type="ECO:0000313" key="2">
    <source>
        <dbReference type="EMBL" id="CAH1392745.1"/>
    </source>
</evidence>
<protein>
    <submittedName>
        <fullName evidence="2">Uncharacterized protein</fullName>
    </submittedName>
</protein>
<gene>
    <name evidence="2" type="ORF">NEZAVI_LOCUS3515</name>
</gene>
<organism evidence="2 3">
    <name type="scientific">Nezara viridula</name>
    <name type="common">Southern green stink bug</name>
    <name type="synonym">Cimex viridulus</name>
    <dbReference type="NCBI Taxonomy" id="85310"/>
    <lineage>
        <taxon>Eukaryota</taxon>
        <taxon>Metazoa</taxon>
        <taxon>Ecdysozoa</taxon>
        <taxon>Arthropoda</taxon>
        <taxon>Hexapoda</taxon>
        <taxon>Insecta</taxon>
        <taxon>Pterygota</taxon>
        <taxon>Neoptera</taxon>
        <taxon>Paraneoptera</taxon>
        <taxon>Hemiptera</taxon>
        <taxon>Heteroptera</taxon>
        <taxon>Panheteroptera</taxon>
        <taxon>Pentatomomorpha</taxon>
        <taxon>Pentatomoidea</taxon>
        <taxon>Pentatomidae</taxon>
        <taxon>Pentatominae</taxon>
        <taxon>Nezara</taxon>
    </lineage>
</organism>
<accession>A0A9P0H3I7</accession>
<reference evidence="2" key="1">
    <citation type="submission" date="2022-01" db="EMBL/GenBank/DDBJ databases">
        <authorList>
            <person name="King R."/>
        </authorList>
    </citation>
    <scope>NUCLEOTIDE SEQUENCE</scope>
</reference>
<dbReference type="EMBL" id="OV725078">
    <property type="protein sequence ID" value="CAH1392745.1"/>
    <property type="molecule type" value="Genomic_DNA"/>
</dbReference>
<proteinExistence type="predicted"/>
<feature type="compositionally biased region" description="Basic and acidic residues" evidence="1">
    <location>
        <begin position="57"/>
        <end position="80"/>
    </location>
</feature>
<keyword evidence="3" id="KW-1185">Reference proteome</keyword>
<evidence type="ECO:0000256" key="1">
    <source>
        <dbReference type="SAM" id="MobiDB-lite"/>
    </source>
</evidence>
<evidence type="ECO:0000313" key="3">
    <source>
        <dbReference type="Proteomes" id="UP001152798"/>
    </source>
</evidence>
<name>A0A9P0H3I7_NEZVI</name>
<feature type="compositionally biased region" description="Basic residues" evidence="1">
    <location>
        <begin position="81"/>
        <end position="94"/>
    </location>
</feature>
<dbReference type="AlphaFoldDB" id="A0A9P0H3I7"/>
<feature type="region of interest" description="Disordered" evidence="1">
    <location>
        <begin position="49"/>
        <end position="126"/>
    </location>
</feature>
<sequence>MKPVPRILLSCPLFIIIFKLEKLTNVTRYRIPKFLGPLKFKNYPLVTMPNRGCYKRKTIDEPKPKDEKPAEKEHDKEVKKSKGKTNSQQKRRDKSQKPAVTTPLPLQVNKTSEPPLPRHLATKQTP</sequence>